<protein>
    <submittedName>
        <fullName evidence="2">Metal-sulfur cluster biosynthetic enzyme</fullName>
    </submittedName>
</protein>
<sequence>MNNPETLIEHRTQVVEALKTVIDPELQVNIVDLGLIYFMEMNEDFSAILIEMTLSSKSCPMGESILSATRNCMERSFKAFKVEVKLVWAPEWNADFISAAGIRKLRGY</sequence>
<dbReference type="EMBL" id="FNGY01000004">
    <property type="protein sequence ID" value="SDM55522.1"/>
    <property type="molecule type" value="Genomic_DNA"/>
</dbReference>
<dbReference type="SUPFAM" id="SSF117916">
    <property type="entry name" value="Fe-S cluster assembly (FSCA) domain-like"/>
    <property type="match status" value="1"/>
</dbReference>
<evidence type="ECO:0000313" key="2">
    <source>
        <dbReference type="EMBL" id="SDM55522.1"/>
    </source>
</evidence>
<dbReference type="RefSeq" id="WP_074607156.1">
    <property type="nucleotide sequence ID" value="NZ_FNGY01000004.1"/>
</dbReference>
<dbReference type="InterPro" id="IPR002744">
    <property type="entry name" value="MIP18-like"/>
</dbReference>
<dbReference type="Proteomes" id="UP000183200">
    <property type="component" value="Unassembled WGS sequence"/>
</dbReference>
<name>A0A1G9U6Q4_9SPHI</name>
<gene>
    <name evidence="2" type="ORF">SAMN05421820_10477</name>
</gene>
<dbReference type="OrthoDB" id="9805360at2"/>
<dbReference type="InterPro" id="IPR052339">
    <property type="entry name" value="Fe-S_Maturation_MIP18"/>
</dbReference>
<dbReference type="Gene3D" id="3.30.300.130">
    <property type="entry name" value="Fe-S cluster assembly (FSCA)"/>
    <property type="match status" value="1"/>
</dbReference>
<proteinExistence type="predicted"/>
<dbReference type="AlphaFoldDB" id="A0A1G9U6Q4"/>
<feature type="domain" description="MIP18 family-like" evidence="1">
    <location>
        <begin position="12"/>
        <end position="84"/>
    </location>
</feature>
<keyword evidence="3" id="KW-1185">Reference proteome</keyword>
<dbReference type="PANTHER" id="PTHR42831:SF1">
    <property type="entry name" value="FE-S PROTEIN MATURATION AUXILIARY FACTOR YITW"/>
    <property type="match status" value="1"/>
</dbReference>
<dbReference type="InterPro" id="IPR034904">
    <property type="entry name" value="FSCA_dom_sf"/>
</dbReference>
<reference evidence="3" key="1">
    <citation type="submission" date="2016-10" db="EMBL/GenBank/DDBJ databases">
        <authorList>
            <person name="Varghese N."/>
            <person name="Submissions S."/>
        </authorList>
    </citation>
    <scope>NUCLEOTIDE SEQUENCE [LARGE SCALE GENOMIC DNA]</scope>
    <source>
        <strain evidence="3">DSM 19110</strain>
    </source>
</reference>
<dbReference type="Pfam" id="PF01883">
    <property type="entry name" value="FeS_assembly_P"/>
    <property type="match status" value="1"/>
</dbReference>
<evidence type="ECO:0000259" key="1">
    <source>
        <dbReference type="Pfam" id="PF01883"/>
    </source>
</evidence>
<dbReference type="PANTHER" id="PTHR42831">
    <property type="entry name" value="FE-S PROTEIN MATURATION AUXILIARY FACTOR YITW"/>
    <property type="match status" value="1"/>
</dbReference>
<accession>A0A1G9U6Q4</accession>
<evidence type="ECO:0000313" key="3">
    <source>
        <dbReference type="Proteomes" id="UP000183200"/>
    </source>
</evidence>
<organism evidence="2 3">
    <name type="scientific">Pedobacter steynii</name>
    <dbReference type="NCBI Taxonomy" id="430522"/>
    <lineage>
        <taxon>Bacteria</taxon>
        <taxon>Pseudomonadati</taxon>
        <taxon>Bacteroidota</taxon>
        <taxon>Sphingobacteriia</taxon>
        <taxon>Sphingobacteriales</taxon>
        <taxon>Sphingobacteriaceae</taxon>
        <taxon>Pedobacter</taxon>
    </lineage>
</organism>